<evidence type="ECO:0000256" key="7">
    <source>
        <dbReference type="ARBA" id="ARBA00022490"/>
    </source>
</evidence>
<dbReference type="GO" id="GO:0120501">
    <property type="term" value="F:F-actin monooxygenase activity"/>
    <property type="evidence" value="ECO:0007669"/>
    <property type="project" value="UniProtKB-EC"/>
</dbReference>
<feature type="compositionally biased region" description="Low complexity" evidence="23">
    <location>
        <begin position="1660"/>
        <end position="1675"/>
    </location>
</feature>
<dbReference type="InterPro" id="IPR022735">
    <property type="entry name" value="bMERB_dom"/>
</dbReference>
<feature type="compositionally biased region" description="Basic and acidic residues" evidence="23">
    <location>
        <begin position="2090"/>
        <end position="2106"/>
    </location>
</feature>
<feature type="compositionally biased region" description="Basic and acidic residues" evidence="23">
    <location>
        <begin position="709"/>
        <end position="718"/>
    </location>
</feature>
<dbReference type="SUPFAM" id="SSF51905">
    <property type="entry name" value="FAD/NAD(P)-binding domain"/>
    <property type="match status" value="1"/>
</dbReference>
<feature type="compositionally biased region" description="Basic and acidic residues" evidence="23">
    <location>
        <begin position="2123"/>
        <end position="2138"/>
    </location>
</feature>
<feature type="region of interest" description="Disordered" evidence="23">
    <location>
        <begin position="1387"/>
        <end position="1427"/>
    </location>
</feature>
<evidence type="ECO:0000256" key="17">
    <source>
        <dbReference type="ARBA" id="ARBA00023203"/>
    </source>
</evidence>
<keyword evidence="16 22" id="KW-0175">Coiled coil</keyword>
<evidence type="ECO:0000256" key="10">
    <source>
        <dbReference type="ARBA" id="ARBA00022827"/>
    </source>
</evidence>
<feature type="compositionally biased region" description="Polar residues" evidence="23">
    <location>
        <begin position="1535"/>
        <end position="1547"/>
    </location>
</feature>
<feature type="region of interest" description="Disordered" evidence="23">
    <location>
        <begin position="676"/>
        <end position="718"/>
    </location>
</feature>
<feature type="domain" description="BMERB" evidence="26">
    <location>
        <begin position="2159"/>
        <end position="2308"/>
    </location>
</feature>
<evidence type="ECO:0000256" key="14">
    <source>
        <dbReference type="ARBA" id="ARBA00023033"/>
    </source>
</evidence>
<evidence type="ECO:0000256" key="6">
    <source>
        <dbReference type="ARBA" id="ARBA00022483"/>
    </source>
</evidence>
<dbReference type="GO" id="GO:0005856">
    <property type="term" value="C:cytoskeleton"/>
    <property type="evidence" value="ECO:0007669"/>
    <property type="project" value="UniProtKB-SubCell"/>
</dbReference>
<evidence type="ECO:0000256" key="11">
    <source>
        <dbReference type="ARBA" id="ARBA00022833"/>
    </source>
</evidence>
<dbReference type="Pfam" id="PF12130">
    <property type="entry name" value="bMERB_dom"/>
    <property type="match status" value="1"/>
</dbReference>
<evidence type="ECO:0000313" key="28">
    <source>
        <dbReference type="Proteomes" id="UP000694700"/>
    </source>
</evidence>
<dbReference type="SMART" id="SM00132">
    <property type="entry name" value="LIM"/>
    <property type="match status" value="1"/>
</dbReference>
<reference evidence="27" key="1">
    <citation type="submission" date="2025-08" db="UniProtKB">
        <authorList>
            <consortium name="Ensembl"/>
        </authorList>
    </citation>
    <scope>IDENTIFICATION</scope>
</reference>
<evidence type="ECO:0000256" key="8">
    <source>
        <dbReference type="ARBA" id="ARBA00022630"/>
    </source>
</evidence>
<keyword evidence="11 21" id="KW-0862">Zinc</keyword>
<feature type="region of interest" description="Disordered" evidence="23">
    <location>
        <begin position="1171"/>
        <end position="1224"/>
    </location>
</feature>
<evidence type="ECO:0000256" key="2">
    <source>
        <dbReference type="ARBA" id="ARBA00004123"/>
    </source>
</evidence>
<keyword evidence="15 21" id="KW-0440">LIM domain</keyword>
<evidence type="ECO:0000259" key="25">
    <source>
        <dbReference type="PROSITE" id="PS50023"/>
    </source>
</evidence>
<feature type="region of interest" description="Disordered" evidence="23">
    <location>
        <begin position="1535"/>
        <end position="1620"/>
    </location>
</feature>
<dbReference type="SMART" id="SM01203">
    <property type="entry name" value="DUF3585"/>
    <property type="match status" value="1"/>
</dbReference>
<keyword evidence="10" id="KW-0274">FAD</keyword>
<feature type="compositionally biased region" description="Acidic residues" evidence="23">
    <location>
        <begin position="1409"/>
        <end position="1423"/>
    </location>
</feature>
<feature type="compositionally biased region" description="Pro residues" evidence="23">
    <location>
        <begin position="1789"/>
        <end position="1817"/>
    </location>
</feature>
<evidence type="ECO:0000256" key="3">
    <source>
        <dbReference type="ARBA" id="ARBA00004245"/>
    </source>
</evidence>
<dbReference type="GO" id="GO:0005634">
    <property type="term" value="C:nucleus"/>
    <property type="evidence" value="ECO:0007669"/>
    <property type="project" value="UniProtKB-SubCell"/>
</dbReference>
<feature type="compositionally biased region" description="Pro residues" evidence="23">
    <location>
        <begin position="1752"/>
        <end position="1762"/>
    </location>
</feature>
<feature type="compositionally biased region" description="Polar residues" evidence="23">
    <location>
        <begin position="1558"/>
        <end position="1573"/>
    </location>
</feature>
<feature type="region of interest" description="Disordered" evidence="23">
    <location>
        <begin position="1942"/>
        <end position="2140"/>
    </location>
</feature>
<evidence type="ECO:0000256" key="4">
    <source>
        <dbReference type="ARBA" id="ARBA00008223"/>
    </source>
</evidence>
<feature type="domain" description="LIM zinc-binding" evidence="25">
    <location>
        <begin position="1024"/>
        <end position="1086"/>
    </location>
</feature>
<dbReference type="EC" id="1.14.13.225" evidence="5"/>
<feature type="region of interest" description="Disordered" evidence="23">
    <location>
        <begin position="1642"/>
        <end position="1835"/>
    </location>
</feature>
<evidence type="ECO:0000256" key="1">
    <source>
        <dbReference type="ARBA" id="ARBA00001974"/>
    </source>
</evidence>
<feature type="compositionally biased region" description="Basic and acidic residues" evidence="23">
    <location>
        <begin position="1603"/>
        <end position="1620"/>
    </location>
</feature>
<dbReference type="Pfam" id="PF00412">
    <property type="entry name" value="LIM"/>
    <property type="match status" value="1"/>
</dbReference>
<feature type="region of interest" description="Disordered" evidence="23">
    <location>
        <begin position="928"/>
        <end position="949"/>
    </location>
</feature>
<dbReference type="InterPro" id="IPR002938">
    <property type="entry name" value="FAD-bd"/>
</dbReference>
<dbReference type="SUPFAM" id="SSF57716">
    <property type="entry name" value="Glucocorticoid receptor-like (DNA-binding domain)"/>
    <property type="match status" value="1"/>
</dbReference>
<dbReference type="FunFam" id="1.10.418.10:FF:000026">
    <property type="entry name" value="protein-methionine sulfoxide oxidase MICAL3 isoform X1"/>
    <property type="match status" value="1"/>
</dbReference>
<evidence type="ECO:0000256" key="9">
    <source>
        <dbReference type="ARBA" id="ARBA00022723"/>
    </source>
</evidence>
<feature type="compositionally biased region" description="Acidic residues" evidence="23">
    <location>
        <begin position="1204"/>
        <end position="1214"/>
    </location>
</feature>
<dbReference type="PANTHER" id="PTHR23167:SF51">
    <property type="entry name" value="[F-ACTIN]-MONOOXYGENASE MICAL3"/>
    <property type="match status" value="1"/>
</dbReference>
<dbReference type="Proteomes" id="UP000694700">
    <property type="component" value="Unplaced"/>
</dbReference>
<evidence type="ECO:0000256" key="16">
    <source>
        <dbReference type="ARBA" id="ARBA00023054"/>
    </source>
</evidence>
<feature type="compositionally biased region" description="Basic and acidic residues" evidence="23">
    <location>
        <begin position="1648"/>
        <end position="1658"/>
    </location>
</feature>
<dbReference type="InterPro" id="IPR057494">
    <property type="entry name" value="Rossman_Mical"/>
</dbReference>
<comment type="subcellular location">
    <subcellularLocation>
        <location evidence="3">Cytoplasm</location>
        <location evidence="3">Cytoskeleton</location>
    </subcellularLocation>
    <subcellularLocation>
        <location evidence="2">Nucleus</location>
    </subcellularLocation>
</comment>
<dbReference type="PROSITE" id="PS50021">
    <property type="entry name" value="CH"/>
    <property type="match status" value="1"/>
</dbReference>
<dbReference type="Gene3D" id="2.10.110.10">
    <property type="entry name" value="Cysteine Rich Protein"/>
    <property type="match status" value="1"/>
</dbReference>
<feature type="domain" description="Calponin-homology (CH)" evidence="24">
    <location>
        <begin position="530"/>
        <end position="636"/>
    </location>
</feature>
<dbReference type="SUPFAM" id="SSF47576">
    <property type="entry name" value="Calponin-homology domain, CH-domain"/>
    <property type="match status" value="1"/>
</dbReference>
<evidence type="ECO:0000259" key="24">
    <source>
        <dbReference type="PROSITE" id="PS50021"/>
    </source>
</evidence>
<keyword evidence="6" id="KW-0268">Exocytosis</keyword>
<dbReference type="FunFam" id="2.10.110.10:FF:000043">
    <property type="entry name" value="protein-methionine sulfoxide oxidase MICAL3 isoform X2"/>
    <property type="match status" value="1"/>
</dbReference>
<feature type="compositionally biased region" description="Low complexity" evidence="23">
    <location>
        <begin position="2078"/>
        <end position="2089"/>
    </location>
</feature>
<evidence type="ECO:0000259" key="26">
    <source>
        <dbReference type="PROSITE" id="PS51848"/>
    </source>
</evidence>
<keyword evidence="13" id="KW-0560">Oxidoreductase</keyword>
<evidence type="ECO:0000256" key="20">
    <source>
        <dbReference type="ARBA" id="ARBA00049522"/>
    </source>
</evidence>
<evidence type="ECO:0000256" key="19">
    <source>
        <dbReference type="ARBA" id="ARBA00023242"/>
    </source>
</evidence>
<keyword evidence="18" id="KW-0206">Cytoskeleton</keyword>
<dbReference type="PANTHER" id="PTHR23167">
    <property type="entry name" value="CALPONIN HOMOLOGY DOMAIN-CONTAINING PROTEIN DDB_G0272472-RELATED"/>
    <property type="match status" value="1"/>
</dbReference>
<feature type="compositionally biased region" description="Polar residues" evidence="23">
    <location>
        <begin position="1349"/>
        <end position="1371"/>
    </location>
</feature>
<evidence type="ECO:0000256" key="23">
    <source>
        <dbReference type="SAM" id="MobiDB-lite"/>
    </source>
</evidence>
<feature type="compositionally biased region" description="Basic and acidic residues" evidence="23">
    <location>
        <begin position="1823"/>
        <end position="1835"/>
    </location>
</feature>
<keyword evidence="8" id="KW-0285">Flavoprotein</keyword>
<comment type="similarity">
    <text evidence="4">Belongs to the Mical family.</text>
</comment>
<keyword evidence="19" id="KW-0539">Nucleus</keyword>
<dbReference type="PROSITE" id="PS00478">
    <property type="entry name" value="LIM_DOMAIN_1"/>
    <property type="match status" value="1"/>
</dbReference>
<evidence type="ECO:0000313" key="27">
    <source>
        <dbReference type="Ensembl" id="ENSCCRP00015106225.1"/>
    </source>
</evidence>
<dbReference type="GO" id="GO:0046872">
    <property type="term" value="F:metal ion binding"/>
    <property type="evidence" value="ECO:0007669"/>
    <property type="project" value="UniProtKB-KW"/>
</dbReference>
<keyword evidence="17" id="KW-0009">Actin-binding</keyword>
<feature type="compositionally biased region" description="Basic and acidic residues" evidence="23">
    <location>
        <begin position="2040"/>
        <end position="2053"/>
    </location>
</feature>
<feature type="compositionally biased region" description="Basic residues" evidence="23">
    <location>
        <begin position="2021"/>
        <end position="2039"/>
    </location>
</feature>
<feature type="region of interest" description="Disordered" evidence="23">
    <location>
        <begin position="1238"/>
        <end position="1285"/>
    </location>
</feature>
<dbReference type="InterPro" id="IPR001715">
    <property type="entry name" value="CH_dom"/>
</dbReference>
<feature type="compositionally biased region" description="Basic and acidic residues" evidence="23">
    <location>
        <begin position="1985"/>
        <end position="1995"/>
    </location>
</feature>
<protein>
    <recommendedName>
        <fullName evidence="5">F-actin monooxygenase</fullName>
        <ecNumber evidence="5">1.14.13.225</ecNumber>
    </recommendedName>
</protein>
<feature type="compositionally biased region" description="Low complexity" evidence="23">
    <location>
        <begin position="2004"/>
        <end position="2020"/>
    </location>
</feature>
<feature type="compositionally biased region" description="Acidic residues" evidence="23">
    <location>
        <begin position="1244"/>
        <end position="1279"/>
    </location>
</feature>
<dbReference type="GO" id="GO:0003779">
    <property type="term" value="F:actin binding"/>
    <property type="evidence" value="ECO:0007669"/>
    <property type="project" value="UniProtKB-KW"/>
</dbReference>
<sequence length="2320" mass="259620">MGDGGVNAVGEGVNQSHVLFDRFVQATTCKGTLKAFQELCDFLELKPNEYRVFYHKLKSKLNYWKAKALWAKLDKRASHEKYKKGRACAKTKCLIIGAGPCGLRTAIELGFLGAKVVLLEKRDAFSRNNVLHLWPFTIQDLRGLGAKKFYGKFCAGAIDHISIRQLQLMLLKVALLLGIEIHVNVEFKGLIEPPEDQENERIGWRAEVHPRTHPVNELEFDVIIGADGRRNTLSGFRRKEFRGKLAIAITANFINRNTTAEAKVEEISGVAFIFNQKFFQDLREATGIDLENIVYYKDDTHYFVMTAKKQSLLEKGVILHDYADTEMLLSRANVDQKALLSYAREAADFSTNHQLPKLDFAINHYGQPDVAMFDFTCMYASENAALVRQRNGHKLLVALVGDSLLEPFWPMGTGIARGFLAAMDAAWMVRSWAHGSSPLEVLAERESIYRLLPQTTPENVSKNFSQYSVDPTTRYPNISLHQVRPNQVRHLLDTGETRDLRVDMENVVNSSTPKLTRNEILLEKQLQESIVRSNKLLNWCQRQTEGYRGVSVTDLIMSWKSGLALCALIHRYRPDLIDFDSLDEKDMEKNNQLGFDVAEKEFGISPIMTGKEMSLVVEPDKLSMVMYLSQFYEMFKDTVPPGENHNMSPEEKAALIASTKSPISFFSKLGQSIAISRKRNPKDKKEKELDGLGKRRKTSQAGQSEDEELQRVNRDDRPSIATALAERKIDSAAAANNNNKVKSMATQLLAKFEENAPTQSTGLKRQASSGTEVLRSCPKKTILLSSSSPSSSSFSSSFLPHAQHNVNQSEINKCNGGGDEENEIQDPSIYYREDNLPNVDKPEPMHIPSIQERMDTLVARFKGKPDRKDKPQVMKKPSQFFIEQWLLTHGLSPEQPFYPSDPQHQQREILRSDDHVPLHIPSVQERAERLASQFKDKPAKPKSKKKDKFTEQWYRARDVSSVSPLHSPSSFRQRCVKMYTGGVSSLAEQIANQLQAKDDPRPLLEKRDLGSLRKEFPQNIGGSDVCFFCRKRVYVMERLSAEGKFFHRSCFKCDYCGTTLRLSSYAFDVEDGKFYCKPHYCYRLSGLAQRKRPAPAAAAPINPKEPQVLAVTPNTVDAPGQAITSQALVEHQPSVTEVNGVTEPSVAKRLKGTPERIELENYRLSMMREEELQEVPEETLAEHNLSSVLDKATDIEEGSSSSESDMEEEDEEAEVAGPSCLGGVPWKEAVELHAKLKGESDPGAADDDDGLHDGDGEVDEDEEDEEDEDEEEEEEESSDAGEYFPWDRELQASLWLQNLTNEEDTDIFKAMNLQIQQAIHPVDPLDIQMDNHWASKQAEGLVEGHSMSPLGSQPSMNNTQLTQPTSSTAPSHKSMCHEAVRAWLESMSGEPCEEDDDPEAEASSPDFEPGTEIDQEDIPSDAETEARSRCIDEVVTLPVDNGKAESQGHVSNTEKTSANPKELIVDVVLSPIQKPALPIEEVKEVSPVILVKSPGARFFPEPYLPDNVKPDVPLDVKSPHCPIAQIVALSPICSQPVSQPETTNPKSPVQPEPCACSPTGNPLSPICTQSQPCQEPPSPLSTSSPVRTQPVPAVTSTPLAKPALEKRTSEPLKDSVLEETPIRKTDLIEEFWLKSAEIRKSLGLTPLDRSKTTVEKSIAKTPTPESSSPKSYTPEDFSEEQKPTFTGRSIIRRINITLEGQVISPVEPKSNGSEKKDLSSSSGLGLNGSVTTSQTVASDSYNNSDSTMLTPPSSPPPPPPNEEPASPQNKRPQVSWDNLLEATEEPKPETPPPKPKTPVSPPQPKPVTAPVPDPRTNPPVVMRVKEPNKPRREEVRKSFVECVDEIPFADDVEDTYDDRIPDTSGLEKFYTPPTSKVNREKPPLHLALAVENGKPNISGGVSRTGKGPQDFSPEAKEIAEERMRAREKSVKSQALKDAMAKQLTKMKESDAAKGAVAKVAWNVPETTGKNKKQSNTPKDSAVKALESKKQTDTLPDRVFTTPTSKNVDSSVTSSESSTGGKSKKRSSLFSPRKNKKEKKAKNERLSGTEETPPKHKSLWKAVFSGYKKDKKKKDDKSCSSTPSSSTTADSGKKKESPLDRSSDLRLRRNLSFSEDSDLSCDDVLERSSQKSKGDKTYTEEELNAKLTRRVQKAARRQAKQEELKRLHRAQIIQRQLEQVEEKQRQLEERGVAVEKALRGEAGMGKKDDPKLMQEWFKLVQEKNALVRYESELMIFARELELEDRQSRLQQELRERMALDDHLKTEEELAEEKQILNEMLEVVEQRDSLVALLEEQRLREKEEDKDLEGVMLSKGFNLNWA</sequence>
<dbReference type="InterPro" id="IPR050540">
    <property type="entry name" value="F-actin_Monoox_Mical"/>
</dbReference>
<proteinExistence type="inferred from homology"/>
<feature type="coiled-coil region" evidence="22">
    <location>
        <begin position="2258"/>
        <end position="2285"/>
    </location>
</feature>
<dbReference type="Gene3D" id="1.10.418.10">
    <property type="entry name" value="Calponin-like domain"/>
    <property type="match status" value="1"/>
</dbReference>
<evidence type="ECO:0000256" key="22">
    <source>
        <dbReference type="SAM" id="Coils"/>
    </source>
</evidence>
<dbReference type="SMART" id="SM00033">
    <property type="entry name" value="CH"/>
    <property type="match status" value="1"/>
</dbReference>
<accession>A0A8C2GNE2</accession>
<dbReference type="Ensembl" id="ENSCCRT00015109615.1">
    <property type="protein sequence ID" value="ENSCCRP00015106225.1"/>
    <property type="gene ID" value="ENSCCRG00015041193.1"/>
</dbReference>
<dbReference type="InterPro" id="IPR001781">
    <property type="entry name" value="Znf_LIM"/>
</dbReference>
<feature type="region of interest" description="Disordered" evidence="23">
    <location>
        <begin position="1853"/>
        <end position="1912"/>
    </location>
</feature>
<dbReference type="GO" id="GO:0071949">
    <property type="term" value="F:FAD binding"/>
    <property type="evidence" value="ECO:0007669"/>
    <property type="project" value="InterPro"/>
</dbReference>
<dbReference type="Pfam" id="PF01494">
    <property type="entry name" value="FAD_binding_3"/>
    <property type="match status" value="1"/>
</dbReference>
<evidence type="ECO:0000256" key="15">
    <source>
        <dbReference type="ARBA" id="ARBA00023038"/>
    </source>
</evidence>
<dbReference type="InterPro" id="IPR036872">
    <property type="entry name" value="CH_dom_sf"/>
</dbReference>
<dbReference type="PROSITE" id="PS50023">
    <property type="entry name" value="LIM_DOMAIN_2"/>
    <property type="match status" value="1"/>
</dbReference>
<dbReference type="FunFam" id="3.50.50.60:FF:000004">
    <property type="entry name" value="protein-methionine sulfoxide oxidase MICAL2 isoform X1"/>
    <property type="match status" value="1"/>
</dbReference>
<name>A0A8C2GNE2_CYPCA</name>
<feature type="compositionally biased region" description="Acidic residues" evidence="23">
    <location>
        <begin position="1391"/>
        <end position="1400"/>
    </location>
</feature>
<comment type="catalytic activity">
    <reaction evidence="20">
        <text>L-methionyl-[F-actin] + NADPH + O2 + H(+) = L-methionyl-(R)-S-oxide-[F-actin] + NADP(+) + H2O</text>
        <dbReference type="Rhea" id="RHEA:51308"/>
        <dbReference type="Rhea" id="RHEA-COMP:12953"/>
        <dbReference type="Rhea" id="RHEA-COMP:12956"/>
        <dbReference type="ChEBI" id="CHEBI:15377"/>
        <dbReference type="ChEBI" id="CHEBI:15378"/>
        <dbReference type="ChEBI" id="CHEBI:15379"/>
        <dbReference type="ChEBI" id="CHEBI:16044"/>
        <dbReference type="ChEBI" id="CHEBI:45764"/>
        <dbReference type="ChEBI" id="CHEBI:57783"/>
        <dbReference type="ChEBI" id="CHEBI:58349"/>
        <dbReference type="EC" id="1.14.13.225"/>
    </reaction>
</comment>
<keyword evidence="9 21" id="KW-0479">Metal-binding</keyword>
<evidence type="ECO:0000256" key="21">
    <source>
        <dbReference type="PROSITE-ProRule" id="PRU00125"/>
    </source>
</evidence>
<feature type="compositionally biased region" description="Low complexity" evidence="23">
    <location>
        <begin position="1719"/>
        <end position="1729"/>
    </location>
</feature>
<keyword evidence="14" id="KW-0503">Monooxygenase</keyword>
<feature type="compositionally biased region" description="Polar residues" evidence="23">
    <location>
        <begin position="1730"/>
        <end position="1750"/>
    </location>
</feature>
<dbReference type="CDD" id="cd09439">
    <property type="entry name" value="LIM_Mical"/>
    <property type="match status" value="1"/>
</dbReference>
<dbReference type="Gene3D" id="3.50.50.60">
    <property type="entry name" value="FAD/NAD(P)-binding domain"/>
    <property type="match status" value="1"/>
</dbReference>
<dbReference type="Pfam" id="PF25413">
    <property type="entry name" value="Rossman_Mical"/>
    <property type="match status" value="1"/>
</dbReference>
<evidence type="ECO:0000256" key="13">
    <source>
        <dbReference type="ARBA" id="ARBA00023002"/>
    </source>
</evidence>
<organism evidence="27 28">
    <name type="scientific">Cyprinus carpio</name>
    <name type="common">Common carp</name>
    <dbReference type="NCBI Taxonomy" id="7962"/>
    <lineage>
        <taxon>Eukaryota</taxon>
        <taxon>Metazoa</taxon>
        <taxon>Chordata</taxon>
        <taxon>Craniata</taxon>
        <taxon>Vertebrata</taxon>
        <taxon>Euteleostomi</taxon>
        <taxon>Actinopterygii</taxon>
        <taxon>Neopterygii</taxon>
        <taxon>Teleostei</taxon>
        <taxon>Ostariophysi</taxon>
        <taxon>Cypriniformes</taxon>
        <taxon>Cyprinidae</taxon>
        <taxon>Cyprininae</taxon>
        <taxon>Cyprinus</taxon>
    </lineage>
</organism>
<keyword evidence="12" id="KW-0521">NADP</keyword>
<evidence type="ECO:0000256" key="18">
    <source>
        <dbReference type="ARBA" id="ARBA00023212"/>
    </source>
</evidence>
<dbReference type="Pfam" id="PF00307">
    <property type="entry name" value="CH"/>
    <property type="match status" value="1"/>
</dbReference>
<dbReference type="PROSITE" id="PS51848">
    <property type="entry name" value="BMERB"/>
    <property type="match status" value="1"/>
</dbReference>
<evidence type="ECO:0000256" key="5">
    <source>
        <dbReference type="ARBA" id="ARBA00012709"/>
    </source>
</evidence>
<dbReference type="GO" id="GO:0006887">
    <property type="term" value="P:exocytosis"/>
    <property type="evidence" value="ECO:0007669"/>
    <property type="project" value="UniProtKB-KW"/>
</dbReference>
<feature type="region of interest" description="Disordered" evidence="23">
    <location>
        <begin position="1344"/>
        <end position="1375"/>
    </location>
</feature>
<comment type="cofactor">
    <cofactor evidence="1">
        <name>FAD</name>
        <dbReference type="ChEBI" id="CHEBI:57692"/>
    </cofactor>
</comment>
<dbReference type="PRINTS" id="PR00420">
    <property type="entry name" value="RNGMNOXGNASE"/>
</dbReference>
<feature type="compositionally biased region" description="Basic and acidic residues" evidence="23">
    <location>
        <begin position="683"/>
        <end position="693"/>
    </location>
</feature>
<feature type="coiled-coil region" evidence="22">
    <location>
        <begin position="2143"/>
        <end position="2196"/>
    </location>
</feature>
<dbReference type="InterPro" id="IPR036188">
    <property type="entry name" value="FAD/NAD-bd_sf"/>
</dbReference>
<feature type="compositionally biased region" description="Basic and acidic residues" evidence="23">
    <location>
        <begin position="928"/>
        <end position="939"/>
    </location>
</feature>
<evidence type="ECO:0000256" key="12">
    <source>
        <dbReference type="ARBA" id="ARBA00022857"/>
    </source>
</evidence>
<keyword evidence="7" id="KW-0963">Cytoplasm</keyword>